<accession>A0A5N6L783</accession>
<protein>
    <submittedName>
        <fullName evidence="2">Uncharacterized protein</fullName>
    </submittedName>
</protein>
<name>A0A5N6L783_9ASTR</name>
<gene>
    <name evidence="2" type="ORF">E3N88_46098</name>
</gene>
<organism evidence="2 3">
    <name type="scientific">Mikania micrantha</name>
    <name type="common">bitter vine</name>
    <dbReference type="NCBI Taxonomy" id="192012"/>
    <lineage>
        <taxon>Eukaryota</taxon>
        <taxon>Viridiplantae</taxon>
        <taxon>Streptophyta</taxon>
        <taxon>Embryophyta</taxon>
        <taxon>Tracheophyta</taxon>
        <taxon>Spermatophyta</taxon>
        <taxon>Magnoliopsida</taxon>
        <taxon>eudicotyledons</taxon>
        <taxon>Gunneridae</taxon>
        <taxon>Pentapetalae</taxon>
        <taxon>asterids</taxon>
        <taxon>campanulids</taxon>
        <taxon>Asterales</taxon>
        <taxon>Asteraceae</taxon>
        <taxon>Asteroideae</taxon>
        <taxon>Heliantheae alliance</taxon>
        <taxon>Eupatorieae</taxon>
        <taxon>Mikania</taxon>
    </lineage>
</organism>
<evidence type="ECO:0000256" key="1">
    <source>
        <dbReference type="SAM" id="MobiDB-lite"/>
    </source>
</evidence>
<keyword evidence="3" id="KW-1185">Reference proteome</keyword>
<dbReference type="Proteomes" id="UP000326396">
    <property type="component" value="Unassembled WGS sequence"/>
</dbReference>
<comment type="caution">
    <text evidence="2">The sequence shown here is derived from an EMBL/GenBank/DDBJ whole genome shotgun (WGS) entry which is preliminary data.</text>
</comment>
<evidence type="ECO:0000313" key="3">
    <source>
        <dbReference type="Proteomes" id="UP000326396"/>
    </source>
</evidence>
<reference evidence="2 3" key="1">
    <citation type="submission" date="2019-05" db="EMBL/GenBank/DDBJ databases">
        <title>Mikania micrantha, genome provides insights into the molecular mechanism of rapid growth.</title>
        <authorList>
            <person name="Liu B."/>
        </authorList>
    </citation>
    <scope>NUCLEOTIDE SEQUENCE [LARGE SCALE GENOMIC DNA]</scope>
    <source>
        <strain evidence="2">NLD-2019</strain>
        <tissue evidence="2">Leaf</tissue>
    </source>
</reference>
<dbReference type="AlphaFoldDB" id="A0A5N6L783"/>
<dbReference type="OrthoDB" id="1829595at2759"/>
<proteinExistence type="predicted"/>
<dbReference type="EMBL" id="SZYD01002679">
    <property type="protein sequence ID" value="KAC9255299.1"/>
    <property type="molecule type" value="Genomic_DNA"/>
</dbReference>
<evidence type="ECO:0000313" key="2">
    <source>
        <dbReference type="EMBL" id="KAC9255299.1"/>
    </source>
</evidence>
<sequence length="434" mass="48438">MEKGHSVLIRKEDTEEALQIMAEVPTKGYITEVGFDFDLKSTGKADRIKVVCSSEWECVLCQKACGLSLRKFKARSSSPGSSSFPTSPIKLGQGARSLSSSSNGERDLEATSLICPKSQATDATAAKSADGVQRYRVILSVLRAFGNRQRKTVLSSSNAHSKQERWGKGAKRRERKVQFIDSHTNNLSFVNKHSHYGARSAKLSSITTHRRVRAKRKNSRRYTSQDSSFLRTSQYSHYWENMRQRRSFSFPSSHYCTNFSLYLKKSLFHAGAFVSDGILAASSRVALAKVDLRSRELINRSVLPHKHLDGLRSVLFVHPMPDFATSTLSYPISLNYAPIFAFRSAVAPRSLSLRTPAHFQLGSLLARLALARNSQLTSPTQRREVVYLLSSNMPTAFRSLTQDSLVYLLASAIPHLSFQEAHGAVLKERSGERS</sequence>
<feature type="compositionally biased region" description="Low complexity" evidence="1">
    <location>
        <begin position="76"/>
        <end position="88"/>
    </location>
</feature>
<feature type="region of interest" description="Disordered" evidence="1">
    <location>
        <begin position="75"/>
        <end position="103"/>
    </location>
</feature>
<feature type="region of interest" description="Disordered" evidence="1">
    <location>
        <begin position="153"/>
        <end position="174"/>
    </location>
</feature>